<reference evidence="5 6" key="1">
    <citation type="submission" date="2024-09" db="EMBL/GenBank/DDBJ databases">
        <title>Paenibacillus zeirhizospherea sp. nov., isolated from surface of the maize (Zea mays) roots in a horticulture field, Hungary.</title>
        <authorList>
            <person name="Marton D."/>
            <person name="Farkas M."/>
            <person name="Bedics A."/>
            <person name="Toth E."/>
            <person name="Tancsics A."/>
            <person name="Boka K."/>
            <person name="Maroti G."/>
            <person name="Kriszt B."/>
            <person name="Cserhati M."/>
        </authorList>
    </citation>
    <scope>NUCLEOTIDE SEQUENCE [LARGE SCALE GENOMIC DNA]</scope>
    <source>
        <strain evidence="5 6">KCTC 33519</strain>
    </source>
</reference>
<dbReference type="RefSeq" id="WP_375356213.1">
    <property type="nucleotide sequence ID" value="NZ_JBHHMI010000012.1"/>
</dbReference>
<dbReference type="NCBIfam" id="NF047446">
    <property type="entry name" value="barrel_OmpL47"/>
    <property type="match status" value="4"/>
</dbReference>
<dbReference type="PANTHER" id="PTHR46708:SF2">
    <property type="entry name" value="FIBRONECTIN TYPE-III DOMAIN-CONTAINING PROTEIN"/>
    <property type="match status" value="1"/>
</dbReference>
<sequence>MRRCVSILLLIILVSGIFNPYFGSAVYGSTDMPEAADQSKNAELPIRDSSDSLSEPDKQAADPEREEAVQNNEYSDNNEINTSEDDTIAPDMPNILVNNVSWDSNEKQLALQDGSDAGGSGVLKSQYKLGEGEWQDYRLPVRLPDQDTIIYARTLDHAGNISAVAEATTDIAKTRPATPSIQLSSSEYTEQSVLVTITGSRAGTVKTQYKLGEFGSWIDYTEPFTITKEGRTTVYARTVGVSMVASNIAAADAKIQSAASSGPVMHTAAEWAALESGKEVAVWDQVMNQMKNWASAIEKAFAQQTSVKLMENVVIFRHHKLRIKQPGEQQRAGKHKVIPSGRRIFTPQKRRRANGIAVFILVLVLLGQTLSLFVSAAKTYAGSDVYVSNNDGNYTSFSGNYGGTGGGNYAEGGTYQSNGHYFFAEARYIDIGYDVTPSRYTINFMASGWRGGMKIYASQTGDKYYSGAWTEISDYYISGSQSQTPYAGSWRVLDLNKFPKPFRYLKVERAVVDGLSGTGAVDGINFNMVYQPDTSGPPAPSVTVSPTNWTNGNVAVSLNGAVDPDTGPVTVQYRMDGATNIGWTNASTAVISNEGITNVYGRSLNVDGYASAENRGTAYIDRTAPSQPVISTDKTGKVNTDVTVNITGGGDSLSGVSRTEYSLVGAQTAGWSAVTGSFRVTAEGQTTVSARTIDNAGNISSTATTVVTIDRTGPGKPTITPSSTLSNQTVTVQIAPAGDADMNYTEYRLSGAITQTWQRYSGSFSLPSVEGETVIVARSIDMAGNVSGENTAKVLLDMTKPTSPMISLNPSGKVTSDVTANITPGTDTLSGVKITEYALAGATVADWKAYSGPIKVTSEGQTTVSARTVDNAGNISSVRTAVIHIDKTGPAKPAIVPSKILSNAAIPVEIVPAADSDLRGTEYKLDGAVTQNWQTYSGRFSVPAVEGETTITARSFDDVGNLSAVSTASVQIDTTKPTNPVITTDPIGKAASDVSVSITPGTDAFSGVAKTEYALSGAENADWKEVKSPFTITAEGETVVRARTIDKAGNFSDVIEEIIRIDRTSPGLPEIQPSKMVSNRDIRVTIEPPADQDTRLTEYKLEGAITQDWQPYSNEFVITAATEGETVITARSTDDVGNVGEETSVTVLVDTTSPTAPAIEVSKASPSPEDVSVHIRPGTDAGSGMHRTEYILSGATQFKWPVDATDDFIVSAEGTTVITARSYDQAGNVSEEAIYELTIDKSKPEVTVTADAEYAQDAIQLKFKFADSLSGIDKRYIQVSGSLDTPQIWIPVDSDTETTITDEGIWYVHARAIDKGGNVTDADPLRVVVDRTAPSAPVITATEDDYTAGNVDFTVDGSADSLSSLYYEYQMGNGEFEKGSSGSITENGTVVISARAIDAAGNVSAVTSKTVYIDKQGPEIDIDPDGRSWSDDDIQASVSFSDAGSGVKERFYKITSSLDEPATWDIAADNRVGITIQDEGIWYIHAKAVDQVGNEEITVSKPFHLQEEPEAPALSVQSLKQDEAVLEWTLPSGSAYTDGYQYTLYNQSIGQRFTADYPENVFTVTGLQPGTRYPFELEVSNHVGKATSNTVEVLTLPAAPQHMVVSPVENDSSQVLVSADPVQSATAYRLRAVQADTMQEVFNETVTTSVYAPVLNLQPATFYDISISAINESGEGPTTHQSVMSLPASPGFTYVRIGERDVDLQWDSVTSATYYELERDGTTVYDDVYNAFHDIGLSSGTEYSYRLTATNESGSGDEARLDLITLPAKAENFRSLDAGEDWIRLGWRHVRGAAGYWLSVDGGSPAQLSADQNEITIRDLPPGQSAQFTIQAYNRSGLGVTEATYALTLPLQVDELRFTEIGEKSVKVSWDSVPGATKYQVSMNGKTMTVSDTFAVFNGLEGGTAYEASVASGNSSGFGKEVDASVLTLPAAPQGLKSVDAKDTSFTLAWTPSKSATSYRIEQEGFGDLGTVTGPAITVGDLLPGIIYHFRVFAINENGEGNNSRFTWRMLPGDIKEGSLQVSEITSSSAQATWKEVTGADIYRVYLDGQPIVETTSLLYDLNGLNSSQTYVVAVEPVNTSGSGGMLSVAFETKPSGDFTLRSEHTTDSATLYFDDVQPNDTVVVSLAGKEVYRGMAKSFTKGELTAGTSYTFIVWTENAGGMKSASKELTVQTDARVSGGSGGGGGGGQTAVIEEPSFTIQIPAEPQTPVAEIDNVTGASKDIIFKDIDRTFSREKITFLAKKGVIEGTAATTFEPNRAVTRAEFTAMMVRALELPEASETVLSFKDIDSEAWYIPELGTAIAHIVARGFSKDIFAPSAVINREQASKMIGNTLRDLPQEAISNVYKDENGISLWAKGEVMGLTQESLVQGYPDGTFRPKNHVTRAEAAEMIYNMLQKL</sequence>
<feature type="region of interest" description="Disordered" evidence="2">
    <location>
        <begin position="1160"/>
        <end position="1180"/>
    </location>
</feature>
<comment type="caution">
    <text evidence="5">The sequence shown here is derived from an EMBL/GenBank/DDBJ whole genome shotgun (WGS) entry which is preliminary data.</text>
</comment>
<evidence type="ECO:0000259" key="4">
    <source>
        <dbReference type="PROSITE" id="PS51272"/>
    </source>
</evidence>
<evidence type="ECO:0000256" key="2">
    <source>
        <dbReference type="SAM" id="MobiDB-lite"/>
    </source>
</evidence>
<dbReference type="Pfam" id="PF00041">
    <property type="entry name" value="fn3"/>
    <property type="match status" value="2"/>
</dbReference>
<name>A0ABV5AV69_9BACL</name>
<evidence type="ECO:0000313" key="6">
    <source>
        <dbReference type="Proteomes" id="UP001580346"/>
    </source>
</evidence>
<evidence type="ECO:0000256" key="1">
    <source>
        <dbReference type="ARBA" id="ARBA00022737"/>
    </source>
</evidence>
<dbReference type="InterPro" id="IPR058094">
    <property type="entry name" value="Ig-like_OmpL47-like"/>
</dbReference>
<dbReference type="PROSITE" id="PS50853">
    <property type="entry name" value="FN3"/>
    <property type="match status" value="3"/>
</dbReference>
<gene>
    <name evidence="5" type="ORF">ACE41H_15135</name>
</gene>
<dbReference type="PROSITE" id="PS51272">
    <property type="entry name" value="SLH"/>
    <property type="match status" value="2"/>
</dbReference>
<organism evidence="5 6">
    <name type="scientific">Paenibacillus enshidis</name>
    <dbReference type="NCBI Taxonomy" id="1458439"/>
    <lineage>
        <taxon>Bacteria</taxon>
        <taxon>Bacillati</taxon>
        <taxon>Bacillota</taxon>
        <taxon>Bacilli</taxon>
        <taxon>Bacillales</taxon>
        <taxon>Paenibacillaceae</taxon>
        <taxon>Paenibacillus</taxon>
    </lineage>
</organism>
<protein>
    <submittedName>
        <fullName evidence="5">OmpL47-type beta-barrel domain-containing protein</fullName>
    </submittedName>
</protein>
<dbReference type="InterPro" id="IPR001119">
    <property type="entry name" value="SLH_dom"/>
</dbReference>
<feature type="domain" description="Fibronectin type-III" evidence="3">
    <location>
        <begin position="1599"/>
        <end position="1689"/>
    </location>
</feature>
<evidence type="ECO:0000259" key="3">
    <source>
        <dbReference type="PROSITE" id="PS50853"/>
    </source>
</evidence>
<proteinExistence type="predicted"/>
<keyword evidence="6" id="KW-1185">Reference proteome</keyword>
<feature type="compositionally biased region" description="Basic and acidic residues" evidence="2">
    <location>
        <begin position="45"/>
        <end position="68"/>
    </location>
</feature>
<dbReference type="Pfam" id="PF00395">
    <property type="entry name" value="SLH"/>
    <property type="match status" value="3"/>
</dbReference>
<dbReference type="Proteomes" id="UP001580346">
    <property type="component" value="Unassembled WGS sequence"/>
</dbReference>
<feature type="domain" description="SLH" evidence="4">
    <location>
        <begin position="2344"/>
        <end position="2400"/>
    </location>
</feature>
<dbReference type="Gene3D" id="2.60.40.10">
    <property type="entry name" value="Immunoglobulins"/>
    <property type="match status" value="6"/>
</dbReference>
<feature type="domain" description="Fibronectin type-III" evidence="3">
    <location>
        <begin position="1508"/>
        <end position="1598"/>
    </location>
</feature>
<feature type="domain" description="Fibronectin type-III" evidence="3">
    <location>
        <begin position="1932"/>
        <end position="2014"/>
    </location>
</feature>
<dbReference type="InterPro" id="IPR036116">
    <property type="entry name" value="FN3_sf"/>
</dbReference>
<dbReference type="InterPro" id="IPR050991">
    <property type="entry name" value="ECM_Regulatory_Proteins"/>
</dbReference>
<feature type="region of interest" description="Disordered" evidence="2">
    <location>
        <begin position="36"/>
        <end position="91"/>
    </location>
</feature>
<dbReference type="InterPro" id="IPR013783">
    <property type="entry name" value="Ig-like_fold"/>
</dbReference>
<dbReference type="InterPro" id="IPR003961">
    <property type="entry name" value="FN3_dom"/>
</dbReference>
<dbReference type="SMART" id="SM00060">
    <property type="entry name" value="FN3"/>
    <property type="match status" value="9"/>
</dbReference>
<dbReference type="PANTHER" id="PTHR46708">
    <property type="entry name" value="TENASCIN"/>
    <property type="match status" value="1"/>
</dbReference>
<feature type="domain" description="SLH" evidence="4">
    <location>
        <begin position="2221"/>
        <end position="2284"/>
    </location>
</feature>
<evidence type="ECO:0000313" key="5">
    <source>
        <dbReference type="EMBL" id="MFB5268100.1"/>
    </source>
</evidence>
<accession>A0ABV5AV69</accession>
<dbReference type="CDD" id="cd00063">
    <property type="entry name" value="FN3"/>
    <property type="match status" value="4"/>
</dbReference>
<dbReference type="EMBL" id="JBHHMI010000012">
    <property type="protein sequence ID" value="MFB5268100.1"/>
    <property type="molecule type" value="Genomic_DNA"/>
</dbReference>
<feature type="compositionally biased region" description="Polar residues" evidence="2">
    <location>
        <begin position="69"/>
        <end position="81"/>
    </location>
</feature>
<keyword evidence="1" id="KW-0677">Repeat</keyword>
<dbReference type="SUPFAM" id="SSF49265">
    <property type="entry name" value="Fibronectin type III"/>
    <property type="match status" value="4"/>
</dbReference>